<sequence>MGKGKLKHSVPDPTGEELETFQTFGVRPGSSHMETDDEHEKESIVLIHHKIGNVVLQEEMKMELECELSERVVNLEALRRITGSGHLDGVFRPQVWKLLLGYLPAERDAWEGELAANRSRYAELKKELLVNPSESCWKEDDISSSEQQVGLLCRHEISNGDHPLNNGKASIWCRYFEDAEIVKQIDRDLQRTHPDIKFFTRDSALGKSNQEAMKDILFLFAKLNPAIGYVQGMNEVLAPLYFVCRTDLNVQNASNVEADCFACFVRLMCDSVNHFCEQLDNSAMGIHGTLHHLSELLRANDQELWQHLMILCKVNPQFYAFRWITLLLTQEFNFHSVIRLWDSLLSNPLGVQEMLLRVCCAMLVLVRDELLAGDFTSNLKLLQHYPQVDPECLLNLAHRITPITASQLKN</sequence>
<gene>
    <name evidence="2" type="ORF">J5N97_006249</name>
</gene>
<dbReference type="OrthoDB" id="10263206at2759"/>
<reference evidence="2" key="1">
    <citation type="submission" date="2021-03" db="EMBL/GenBank/DDBJ databases">
        <authorList>
            <person name="Li Z."/>
            <person name="Yang C."/>
        </authorList>
    </citation>
    <scope>NUCLEOTIDE SEQUENCE</scope>
    <source>
        <strain evidence="2">Dzin_1.0</strain>
        <tissue evidence="2">Leaf</tissue>
    </source>
</reference>
<evidence type="ECO:0000313" key="3">
    <source>
        <dbReference type="Proteomes" id="UP001085076"/>
    </source>
</evidence>
<feature type="domain" description="Rab-GAP TBC" evidence="1">
    <location>
        <begin position="86"/>
        <end position="348"/>
    </location>
</feature>
<evidence type="ECO:0000313" key="2">
    <source>
        <dbReference type="EMBL" id="KAJ0987893.1"/>
    </source>
</evidence>
<reference evidence="2" key="2">
    <citation type="journal article" date="2022" name="Hortic Res">
        <title>The genome of Dioscorea zingiberensis sheds light on the biosynthesis, origin and evolution of the medicinally important diosgenin saponins.</title>
        <authorList>
            <person name="Li Y."/>
            <person name="Tan C."/>
            <person name="Li Z."/>
            <person name="Guo J."/>
            <person name="Li S."/>
            <person name="Chen X."/>
            <person name="Wang C."/>
            <person name="Dai X."/>
            <person name="Yang H."/>
            <person name="Song W."/>
            <person name="Hou L."/>
            <person name="Xu J."/>
            <person name="Tong Z."/>
            <person name="Xu A."/>
            <person name="Yuan X."/>
            <person name="Wang W."/>
            <person name="Yang Q."/>
            <person name="Chen L."/>
            <person name="Sun Z."/>
            <person name="Wang K."/>
            <person name="Pan B."/>
            <person name="Chen J."/>
            <person name="Bao Y."/>
            <person name="Liu F."/>
            <person name="Qi X."/>
            <person name="Gang D.R."/>
            <person name="Wen J."/>
            <person name="Li J."/>
        </authorList>
    </citation>
    <scope>NUCLEOTIDE SEQUENCE</scope>
    <source>
        <strain evidence="2">Dzin_1.0</strain>
    </source>
</reference>
<dbReference type="SUPFAM" id="SSF47923">
    <property type="entry name" value="Ypt/Rab-GAP domain of gyp1p"/>
    <property type="match status" value="2"/>
</dbReference>
<accession>A0A9D5DBK1</accession>
<dbReference type="GO" id="GO:0005096">
    <property type="term" value="F:GTPase activator activity"/>
    <property type="evidence" value="ECO:0007669"/>
    <property type="project" value="TreeGrafter"/>
</dbReference>
<dbReference type="Pfam" id="PF00566">
    <property type="entry name" value="RabGAP-TBC"/>
    <property type="match status" value="1"/>
</dbReference>
<proteinExistence type="predicted"/>
<dbReference type="Gene3D" id="1.10.10.750">
    <property type="entry name" value="Ypt/Rab-GAP domain of gyp1p, domain 1"/>
    <property type="match status" value="1"/>
</dbReference>
<dbReference type="AlphaFoldDB" id="A0A9D5DBK1"/>
<dbReference type="Gene3D" id="1.10.8.270">
    <property type="entry name" value="putative rabgap domain of human tbc1 domain family member 14 like domains"/>
    <property type="match status" value="1"/>
</dbReference>
<dbReference type="InterPro" id="IPR035969">
    <property type="entry name" value="Rab-GAP_TBC_sf"/>
</dbReference>
<dbReference type="EMBL" id="JAGGNH010000001">
    <property type="protein sequence ID" value="KAJ0987893.1"/>
    <property type="molecule type" value="Genomic_DNA"/>
</dbReference>
<dbReference type="PANTHER" id="PTHR22957:SF495">
    <property type="entry name" value="TBC1 DOMAIN FAMILY MEMBER 13-LIKE ISOFORM X1"/>
    <property type="match status" value="1"/>
</dbReference>
<comment type="caution">
    <text evidence="2">The sequence shown here is derived from an EMBL/GenBank/DDBJ whole genome shotgun (WGS) entry which is preliminary data.</text>
</comment>
<dbReference type="PROSITE" id="PS50086">
    <property type="entry name" value="TBC_RABGAP"/>
    <property type="match status" value="1"/>
</dbReference>
<dbReference type="InterPro" id="IPR000195">
    <property type="entry name" value="Rab-GAP-TBC_dom"/>
</dbReference>
<dbReference type="FunFam" id="1.10.472.80:FF:000009">
    <property type="entry name" value="TBC1 domain family member 13"/>
    <property type="match status" value="1"/>
</dbReference>
<dbReference type="Gene3D" id="1.10.472.80">
    <property type="entry name" value="Ypt/Rab-GAP domain of gyp1p, domain 3"/>
    <property type="match status" value="1"/>
</dbReference>
<protein>
    <recommendedName>
        <fullName evidence="1">Rab-GAP TBC domain-containing protein</fullName>
    </recommendedName>
</protein>
<dbReference type="SMART" id="SM00164">
    <property type="entry name" value="TBC"/>
    <property type="match status" value="1"/>
</dbReference>
<evidence type="ECO:0000259" key="1">
    <source>
        <dbReference type="PROSITE" id="PS50086"/>
    </source>
</evidence>
<dbReference type="GO" id="GO:0006886">
    <property type="term" value="P:intracellular protein transport"/>
    <property type="evidence" value="ECO:0007669"/>
    <property type="project" value="TreeGrafter"/>
</dbReference>
<name>A0A9D5DBK1_9LILI</name>
<organism evidence="2 3">
    <name type="scientific">Dioscorea zingiberensis</name>
    <dbReference type="NCBI Taxonomy" id="325984"/>
    <lineage>
        <taxon>Eukaryota</taxon>
        <taxon>Viridiplantae</taxon>
        <taxon>Streptophyta</taxon>
        <taxon>Embryophyta</taxon>
        <taxon>Tracheophyta</taxon>
        <taxon>Spermatophyta</taxon>
        <taxon>Magnoliopsida</taxon>
        <taxon>Liliopsida</taxon>
        <taxon>Dioscoreales</taxon>
        <taxon>Dioscoreaceae</taxon>
        <taxon>Dioscorea</taxon>
    </lineage>
</organism>
<dbReference type="PANTHER" id="PTHR22957">
    <property type="entry name" value="TBC1 DOMAIN FAMILY MEMBER GTPASE-ACTIVATING PROTEIN"/>
    <property type="match status" value="1"/>
</dbReference>
<dbReference type="Proteomes" id="UP001085076">
    <property type="component" value="Miscellaneous, Linkage group lg01"/>
</dbReference>
<keyword evidence="3" id="KW-1185">Reference proteome</keyword>